<evidence type="ECO:0000259" key="1">
    <source>
        <dbReference type="Pfam" id="PF07859"/>
    </source>
</evidence>
<dbReference type="PANTHER" id="PTHR23024:SF24">
    <property type="entry name" value="ALPHA_BETA HYDROLASE FOLD-3 DOMAIN-CONTAINING PROTEIN"/>
    <property type="match status" value="1"/>
</dbReference>
<dbReference type="InterPro" id="IPR013094">
    <property type="entry name" value="AB_hydrolase_3"/>
</dbReference>
<dbReference type="InterPro" id="IPR029058">
    <property type="entry name" value="AB_hydrolase_fold"/>
</dbReference>
<accession>A0ABP6W9Z4</accession>
<reference evidence="3" key="1">
    <citation type="journal article" date="2019" name="Int. J. Syst. Evol. Microbiol.">
        <title>The Global Catalogue of Microorganisms (GCM) 10K type strain sequencing project: providing services to taxonomists for standard genome sequencing and annotation.</title>
        <authorList>
            <consortium name="The Broad Institute Genomics Platform"/>
            <consortium name="The Broad Institute Genome Sequencing Center for Infectious Disease"/>
            <person name="Wu L."/>
            <person name="Ma J."/>
        </authorList>
    </citation>
    <scope>NUCLEOTIDE SEQUENCE [LARGE SCALE GENOMIC DNA]</scope>
    <source>
        <strain evidence="3">JCM 16898</strain>
    </source>
</reference>
<gene>
    <name evidence="2" type="ORF">GCM10022222_34910</name>
</gene>
<dbReference type="Gene3D" id="3.40.50.1820">
    <property type="entry name" value="alpha/beta hydrolase"/>
    <property type="match status" value="1"/>
</dbReference>
<keyword evidence="2" id="KW-0378">Hydrolase</keyword>
<sequence length="315" mass="34078">MDDYERLREERLARVSAEDRAAIERWPDLAEIGVAGVRGLIGGHRQAPPDNGVVSRDVEVEGPNGPVPVRIYTPVHEEGERLPVVLHTHGGGFVAGGDPDMWDAANSSMAAAVPAIVVHPSYRLPPENPFPAGLEDGWAVLNWVADGDVHEEWDTTRVAIGGGCSGANIAAALALLARDAGGPDLALQYLQAWPADLRNDSRSQYEFADGYGLRKSDNDFVSAQYLGNPENRWDWRASPLLADSVRGVAPAHITVGELDILRDEDVLYANRLRDAGVPVELHVDANQGHVVADFGPIFTRQVDALRRAFGIKPAD</sequence>
<protein>
    <submittedName>
        <fullName evidence="2">Alpha/beta hydrolase</fullName>
    </submittedName>
</protein>
<dbReference type="EMBL" id="BAAAZN010000006">
    <property type="protein sequence ID" value="GAA3548338.1"/>
    <property type="molecule type" value="Genomic_DNA"/>
</dbReference>
<dbReference type="PANTHER" id="PTHR23024">
    <property type="entry name" value="ARYLACETAMIDE DEACETYLASE"/>
    <property type="match status" value="1"/>
</dbReference>
<dbReference type="InterPro" id="IPR050466">
    <property type="entry name" value="Carboxylest/Gibb_receptor"/>
</dbReference>
<keyword evidence="3" id="KW-1185">Reference proteome</keyword>
<proteinExistence type="predicted"/>
<feature type="domain" description="Alpha/beta hydrolase fold-3" evidence="1">
    <location>
        <begin position="85"/>
        <end position="291"/>
    </location>
</feature>
<dbReference type="RefSeq" id="WP_344860969.1">
    <property type="nucleotide sequence ID" value="NZ_BAAAZN010000006.1"/>
</dbReference>
<dbReference type="Pfam" id="PF07859">
    <property type="entry name" value="Abhydrolase_3"/>
    <property type="match status" value="1"/>
</dbReference>
<dbReference type="Proteomes" id="UP001500689">
    <property type="component" value="Unassembled WGS sequence"/>
</dbReference>
<dbReference type="SUPFAM" id="SSF53474">
    <property type="entry name" value="alpha/beta-Hydrolases"/>
    <property type="match status" value="1"/>
</dbReference>
<evidence type="ECO:0000313" key="3">
    <source>
        <dbReference type="Proteomes" id="UP001500689"/>
    </source>
</evidence>
<organism evidence="2 3">
    <name type="scientific">Amycolatopsis ultiminotia</name>
    <dbReference type="NCBI Taxonomy" id="543629"/>
    <lineage>
        <taxon>Bacteria</taxon>
        <taxon>Bacillati</taxon>
        <taxon>Actinomycetota</taxon>
        <taxon>Actinomycetes</taxon>
        <taxon>Pseudonocardiales</taxon>
        <taxon>Pseudonocardiaceae</taxon>
        <taxon>Amycolatopsis</taxon>
    </lineage>
</organism>
<comment type="caution">
    <text evidence="2">The sequence shown here is derived from an EMBL/GenBank/DDBJ whole genome shotgun (WGS) entry which is preliminary data.</text>
</comment>
<dbReference type="GO" id="GO:0016787">
    <property type="term" value="F:hydrolase activity"/>
    <property type="evidence" value="ECO:0007669"/>
    <property type="project" value="UniProtKB-KW"/>
</dbReference>
<name>A0ABP6W9Z4_9PSEU</name>
<evidence type="ECO:0000313" key="2">
    <source>
        <dbReference type="EMBL" id="GAA3548338.1"/>
    </source>
</evidence>